<protein>
    <recommendedName>
        <fullName evidence="1">HD-GYP domain-containing protein</fullName>
    </recommendedName>
</protein>
<name>A0A244CSY0_PSEDV</name>
<sequence length="355" mass="40715">MRGVYQDFLELVVNFSDSEIGYFHLYEEAKETLKVTVWSKSVLDNCSTTIESHYSLSEAGIWTDAIRERHWVVHNQYTPKGTKGLLEEHFELRNHLAFPLFIAGKVVAVIGVGNKSTDYQDDDIRKICHFIDSIWQKVGHKVNRIRAREQLIEAEFLQQGPQQILLEMLKAISHTLELRDPYTADHQKHVAYICTEIAKELHLEEKVCLGLYVGALIHDIGKMLIPSSILTKPGTLFEEELLLLKTHPRHGVEIFRDTHFPWPIKDMIGQHHERLDGSGYPKGLTEHEICLEAKIIAVADTFDAMSNNRPYRVAPGKKKAIEVLMQGRGIVYDHYVVDAFMRCYERDPTFAGCYG</sequence>
<dbReference type="PANTHER" id="PTHR43155:SF2">
    <property type="entry name" value="CYCLIC DI-GMP PHOSPHODIESTERASE PA4108"/>
    <property type="match status" value="1"/>
</dbReference>
<evidence type="ECO:0000259" key="1">
    <source>
        <dbReference type="PROSITE" id="PS51832"/>
    </source>
</evidence>
<dbReference type="CDD" id="cd00077">
    <property type="entry name" value="HDc"/>
    <property type="match status" value="1"/>
</dbReference>
<dbReference type="EMBL" id="MWPV01000002">
    <property type="protein sequence ID" value="OUL58701.1"/>
    <property type="molecule type" value="Genomic_DNA"/>
</dbReference>
<dbReference type="SUPFAM" id="SSF109604">
    <property type="entry name" value="HD-domain/PDEase-like"/>
    <property type="match status" value="1"/>
</dbReference>
<evidence type="ECO:0000313" key="2">
    <source>
        <dbReference type="EMBL" id="OUL58701.1"/>
    </source>
</evidence>
<dbReference type="InterPro" id="IPR003018">
    <property type="entry name" value="GAF"/>
</dbReference>
<accession>A0A244CSY0</accession>
<dbReference type="GO" id="GO:0008081">
    <property type="term" value="F:phosphoric diester hydrolase activity"/>
    <property type="evidence" value="ECO:0007669"/>
    <property type="project" value="UniProtKB-ARBA"/>
</dbReference>
<dbReference type="OrthoDB" id="9802066at2"/>
<reference evidence="2 3" key="1">
    <citation type="submission" date="2017-02" db="EMBL/GenBank/DDBJ databases">
        <title>Pseudoalteromonas ulvae TC14 Genome.</title>
        <authorList>
            <person name="Molmeret M."/>
        </authorList>
    </citation>
    <scope>NUCLEOTIDE SEQUENCE [LARGE SCALE GENOMIC DNA]</scope>
    <source>
        <strain evidence="2">TC14</strain>
    </source>
</reference>
<dbReference type="SUPFAM" id="SSF55781">
    <property type="entry name" value="GAF domain-like"/>
    <property type="match status" value="1"/>
</dbReference>
<keyword evidence="3" id="KW-1185">Reference proteome</keyword>
<dbReference type="InterPro" id="IPR003607">
    <property type="entry name" value="HD/PDEase_dom"/>
</dbReference>
<dbReference type="Gene3D" id="1.10.3210.10">
    <property type="entry name" value="Hypothetical protein af1432"/>
    <property type="match status" value="1"/>
</dbReference>
<dbReference type="AlphaFoldDB" id="A0A244CSY0"/>
<dbReference type="SMART" id="SM00471">
    <property type="entry name" value="HDc"/>
    <property type="match status" value="1"/>
</dbReference>
<dbReference type="InterPro" id="IPR037522">
    <property type="entry name" value="HD_GYP_dom"/>
</dbReference>
<organism evidence="2 3">
    <name type="scientific">Pseudoalteromonas ulvae</name>
    <dbReference type="NCBI Taxonomy" id="107327"/>
    <lineage>
        <taxon>Bacteria</taxon>
        <taxon>Pseudomonadati</taxon>
        <taxon>Pseudomonadota</taxon>
        <taxon>Gammaproteobacteria</taxon>
        <taxon>Alteromonadales</taxon>
        <taxon>Pseudoalteromonadaceae</taxon>
        <taxon>Pseudoalteromonas</taxon>
    </lineage>
</organism>
<dbReference type="NCBIfam" id="TIGR00277">
    <property type="entry name" value="HDIG"/>
    <property type="match status" value="1"/>
</dbReference>
<dbReference type="InterPro" id="IPR029016">
    <property type="entry name" value="GAF-like_dom_sf"/>
</dbReference>
<evidence type="ECO:0000313" key="3">
    <source>
        <dbReference type="Proteomes" id="UP000194841"/>
    </source>
</evidence>
<gene>
    <name evidence="2" type="ORF">B1199_09260</name>
</gene>
<dbReference type="Pfam" id="PF13487">
    <property type="entry name" value="HD_5"/>
    <property type="match status" value="1"/>
</dbReference>
<proteinExistence type="predicted"/>
<dbReference type="Pfam" id="PF13185">
    <property type="entry name" value="GAF_2"/>
    <property type="match status" value="1"/>
</dbReference>
<dbReference type="PANTHER" id="PTHR43155">
    <property type="entry name" value="CYCLIC DI-GMP PHOSPHODIESTERASE PA4108-RELATED"/>
    <property type="match status" value="1"/>
</dbReference>
<dbReference type="Proteomes" id="UP000194841">
    <property type="component" value="Unassembled WGS sequence"/>
</dbReference>
<dbReference type="PROSITE" id="PS51832">
    <property type="entry name" value="HD_GYP"/>
    <property type="match status" value="1"/>
</dbReference>
<feature type="domain" description="HD-GYP" evidence="1">
    <location>
        <begin position="161"/>
        <end position="355"/>
    </location>
</feature>
<comment type="caution">
    <text evidence="2">The sequence shown here is derived from an EMBL/GenBank/DDBJ whole genome shotgun (WGS) entry which is preliminary data.</text>
</comment>
<dbReference type="Gene3D" id="3.30.450.40">
    <property type="match status" value="1"/>
</dbReference>
<dbReference type="InterPro" id="IPR006675">
    <property type="entry name" value="HDIG_dom"/>
</dbReference>